<dbReference type="PANTHER" id="PTHR43776">
    <property type="entry name" value="TRANSPORT ATP-BINDING PROTEIN"/>
    <property type="match status" value="1"/>
</dbReference>
<dbReference type="PROSITE" id="PS50893">
    <property type="entry name" value="ABC_TRANSPORTER_2"/>
    <property type="match status" value="1"/>
</dbReference>
<evidence type="ECO:0000313" key="7">
    <source>
        <dbReference type="Proteomes" id="UP000067243"/>
    </source>
</evidence>
<reference evidence="6 7" key="1">
    <citation type="journal article" date="2015" name="Genome Announc.">
        <title>Complete Genome Sequence of Spiroplasma turonicum Strain Tab4cT, a Parasite of a Horse Fly, Haematopota sp. (Diptera: Tabanidae).</title>
        <authorList>
            <person name="Davis R.E."/>
            <person name="Shao J."/>
            <person name="Zhao Y."/>
            <person name="Gasparich G.E."/>
            <person name="Gaynor B.J."/>
            <person name="Donofrio N."/>
        </authorList>
    </citation>
    <scope>NUCLEOTIDE SEQUENCE [LARGE SCALE GENOMIC DNA]</scope>
    <source>
        <strain evidence="6 7">Tab4c</strain>
    </source>
</reference>
<dbReference type="InterPro" id="IPR050319">
    <property type="entry name" value="ABC_transp_ATP-bind"/>
</dbReference>
<keyword evidence="7" id="KW-1185">Reference proteome</keyword>
<dbReference type="Pfam" id="PF00005">
    <property type="entry name" value="ABC_tran"/>
    <property type="match status" value="2"/>
</dbReference>
<organism evidence="6 7">
    <name type="scientific">Spiroplasma turonicum</name>
    <dbReference type="NCBI Taxonomy" id="216946"/>
    <lineage>
        <taxon>Bacteria</taxon>
        <taxon>Bacillati</taxon>
        <taxon>Mycoplasmatota</taxon>
        <taxon>Mollicutes</taxon>
        <taxon>Entomoplasmatales</taxon>
        <taxon>Spiroplasmataceae</taxon>
        <taxon>Spiroplasma</taxon>
    </lineage>
</organism>
<dbReference type="CDD" id="cd03257">
    <property type="entry name" value="ABC_NikE_OppD_transporters"/>
    <property type="match status" value="1"/>
</dbReference>
<dbReference type="InterPro" id="IPR017871">
    <property type="entry name" value="ABC_transporter-like_CS"/>
</dbReference>
<dbReference type="PANTHER" id="PTHR43776:SF7">
    <property type="entry name" value="D,D-DIPEPTIDE TRANSPORT ATP-BINDING PROTEIN DDPF-RELATED"/>
    <property type="match status" value="1"/>
</dbReference>
<dbReference type="EMBL" id="CP012328">
    <property type="protein sequence ID" value="AKU79487.1"/>
    <property type="molecule type" value="Genomic_DNA"/>
</dbReference>
<dbReference type="Gene3D" id="3.40.50.300">
    <property type="entry name" value="P-loop containing nucleotide triphosphate hydrolases"/>
    <property type="match status" value="2"/>
</dbReference>
<dbReference type="RefSeq" id="WP_075048088.1">
    <property type="nucleotide sequence ID" value="NZ_CP012328.1"/>
</dbReference>
<evidence type="ECO:0000256" key="4">
    <source>
        <dbReference type="ARBA" id="ARBA00022840"/>
    </source>
</evidence>
<dbReference type="GO" id="GO:0055085">
    <property type="term" value="P:transmembrane transport"/>
    <property type="evidence" value="ECO:0007669"/>
    <property type="project" value="UniProtKB-ARBA"/>
</dbReference>
<name>A0A0K1P6K5_9MOLU</name>
<comment type="similarity">
    <text evidence="1">Belongs to the ABC transporter superfamily.</text>
</comment>
<sequence length="720" mass="84404">MSNNLTETLLNIRDLVIEFKSKGKVNTAVKGANFDVFKGEIFGLVGESGSGKTTIGRAIVGVQPVKDGTVYIENEILVGRPTNLRILIKKIGKYISIMKTRMSVTTVEIDKRIKYLKQVYLKIKSNDFNDLEFKTMNKENNILYVKDVILSDLRLINKIVMFEDRMIKFVTNISSFQKDIPLKLEKSILIKLEETKKIILKLKKFVEVMYKSILKISEISKKIKKINDLANNFFEMMECWSNIVSNHKDFLAELKWFEEMHQQLMALSSPLKKRDKFINYYNSKIYISRLDFWKECNKQLSILESNDVDRNDPEYLTLVSFIKDFWIDKNINLKACEKILKIYKRNNSITDKITNLLSTLKETIFENELKEAVLKNNLNNKTIQKFEEEFNLINKIVSRNIVKDEELINYYYKWKGIEKQYSLQEEESFAELIEFLDMPSIDEIVNNSYLFDKKTKFEKKEYRRNVQMIFQDPGSSLNDRMAIEEIVAEGLDNFPHLFKSEDEKVKYLEEYNKNNPNDIKTLKDVNWNDVKKNIILKAITSVGLIPEHLSRYPHEFSGGQRQRVGIARSLVMKPKVIVADEPISALDVSIRAQVLNLFKKFQSELDLTYIFVAHDLSVVRHIADRIAVIYRGQIVELAPAEELFNNPLHPYTRALLSAIPIPEPDLSRETELIIYNPEKEHHDYLFDLPYFKEVKDGHYIWANKREIRKIKNDLKQKELN</sequence>
<evidence type="ECO:0000256" key="2">
    <source>
        <dbReference type="ARBA" id="ARBA00022448"/>
    </source>
</evidence>
<dbReference type="GO" id="GO:0016887">
    <property type="term" value="F:ATP hydrolysis activity"/>
    <property type="evidence" value="ECO:0007669"/>
    <property type="project" value="InterPro"/>
</dbReference>
<feature type="domain" description="ABC transporter" evidence="5">
    <location>
        <begin position="10"/>
        <end position="656"/>
    </location>
</feature>
<accession>A0A0K1P6K5</accession>
<evidence type="ECO:0000259" key="5">
    <source>
        <dbReference type="PROSITE" id="PS50893"/>
    </source>
</evidence>
<dbReference type="NCBIfam" id="NF043078">
    <property type="entry name" value="MMSYN1_0168"/>
    <property type="match status" value="1"/>
</dbReference>
<dbReference type="Proteomes" id="UP000067243">
    <property type="component" value="Chromosome"/>
</dbReference>
<evidence type="ECO:0000313" key="6">
    <source>
        <dbReference type="EMBL" id="AKU79487.1"/>
    </source>
</evidence>
<gene>
    <name evidence="6" type="primary">oppF</name>
    <name evidence="6" type="ORF">STURON_00241</name>
</gene>
<dbReference type="PATRIC" id="fig|216946.3.peg.240"/>
<dbReference type="KEGG" id="stur:STURON_00241"/>
<evidence type="ECO:0000256" key="3">
    <source>
        <dbReference type="ARBA" id="ARBA00022741"/>
    </source>
</evidence>
<dbReference type="Pfam" id="PF08352">
    <property type="entry name" value="oligo_HPY"/>
    <property type="match status" value="1"/>
</dbReference>
<dbReference type="InterPro" id="IPR003593">
    <property type="entry name" value="AAA+_ATPase"/>
</dbReference>
<proteinExistence type="inferred from homology"/>
<protein>
    <submittedName>
        <fullName evidence="6">Oligopeptide ABC transporter ATP-binding protein</fullName>
    </submittedName>
</protein>
<dbReference type="InterPro" id="IPR013563">
    <property type="entry name" value="Oligopep_ABC_C"/>
</dbReference>
<dbReference type="OrthoDB" id="9779287at2"/>
<dbReference type="InterPro" id="IPR003439">
    <property type="entry name" value="ABC_transporter-like_ATP-bd"/>
</dbReference>
<dbReference type="SUPFAM" id="SSF52540">
    <property type="entry name" value="P-loop containing nucleoside triphosphate hydrolases"/>
    <property type="match status" value="2"/>
</dbReference>
<dbReference type="SMART" id="SM00382">
    <property type="entry name" value="AAA"/>
    <property type="match status" value="1"/>
</dbReference>
<dbReference type="AlphaFoldDB" id="A0A0K1P6K5"/>
<dbReference type="InterPro" id="IPR027417">
    <property type="entry name" value="P-loop_NTPase"/>
</dbReference>
<dbReference type="STRING" id="216946.STURO_v1c02400"/>
<keyword evidence="4 6" id="KW-0067">ATP-binding</keyword>
<evidence type="ECO:0000256" key="1">
    <source>
        <dbReference type="ARBA" id="ARBA00005417"/>
    </source>
</evidence>
<dbReference type="GO" id="GO:0015833">
    <property type="term" value="P:peptide transport"/>
    <property type="evidence" value="ECO:0007669"/>
    <property type="project" value="InterPro"/>
</dbReference>
<dbReference type="PROSITE" id="PS00211">
    <property type="entry name" value="ABC_TRANSPORTER_1"/>
    <property type="match status" value="1"/>
</dbReference>
<keyword evidence="2" id="KW-0813">Transport</keyword>
<keyword evidence="3" id="KW-0547">Nucleotide-binding</keyword>
<dbReference type="GO" id="GO:0005524">
    <property type="term" value="F:ATP binding"/>
    <property type="evidence" value="ECO:0007669"/>
    <property type="project" value="UniProtKB-KW"/>
</dbReference>